<comment type="caution">
    <text evidence="2">The sequence shown here is derived from an EMBL/GenBank/DDBJ whole genome shotgun (WGS) entry which is preliminary data.</text>
</comment>
<dbReference type="PANTHER" id="PTHR34580:SF1">
    <property type="entry name" value="PROTEIN PAFC"/>
    <property type="match status" value="1"/>
</dbReference>
<dbReference type="PROSITE" id="PS52050">
    <property type="entry name" value="WYL"/>
    <property type="match status" value="1"/>
</dbReference>
<evidence type="ECO:0000313" key="3">
    <source>
        <dbReference type="Proteomes" id="UP000029066"/>
    </source>
</evidence>
<dbReference type="PANTHER" id="PTHR34580">
    <property type="match status" value="1"/>
</dbReference>
<dbReference type="AlphaFoldDB" id="A0A087D9Q0"/>
<gene>
    <name evidence="2" type="ORF">BISA_0647</name>
</gene>
<dbReference type="InterPro" id="IPR051534">
    <property type="entry name" value="CBASS_pafABC_assoc_protein"/>
</dbReference>
<dbReference type="InterPro" id="IPR026881">
    <property type="entry name" value="WYL_dom"/>
</dbReference>
<dbReference type="EMBL" id="JGZN01000008">
    <property type="protein sequence ID" value="KFI92250.1"/>
    <property type="molecule type" value="Genomic_DNA"/>
</dbReference>
<accession>A0A087D9Q0</accession>
<dbReference type="STRING" id="1437607.BISA_0647"/>
<dbReference type="Proteomes" id="UP000029066">
    <property type="component" value="Unassembled WGS sequence"/>
</dbReference>
<evidence type="ECO:0000259" key="1">
    <source>
        <dbReference type="Pfam" id="PF13280"/>
    </source>
</evidence>
<organism evidence="2 3">
    <name type="scientific">Bifidobacterium saguini DSM 23967</name>
    <dbReference type="NCBI Taxonomy" id="1437607"/>
    <lineage>
        <taxon>Bacteria</taxon>
        <taxon>Bacillati</taxon>
        <taxon>Actinomycetota</taxon>
        <taxon>Actinomycetes</taxon>
        <taxon>Bifidobacteriales</taxon>
        <taxon>Bifidobacteriaceae</taxon>
        <taxon>Bifidobacterium</taxon>
    </lineage>
</organism>
<reference evidence="2 3" key="1">
    <citation type="submission" date="2014-03" db="EMBL/GenBank/DDBJ databases">
        <title>Genomics of Bifidobacteria.</title>
        <authorList>
            <person name="Ventura M."/>
            <person name="Milani C."/>
            <person name="Lugli G.A."/>
        </authorList>
    </citation>
    <scope>NUCLEOTIDE SEQUENCE [LARGE SCALE GENOMIC DNA]</scope>
    <source>
        <strain evidence="2 3">DSM 23967</strain>
    </source>
</reference>
<proteinExistence type="predicted"/>
<sequence length="360" mass="41292">MAVSHYAAASTAEIVVSILELLDRNTDREHGITAVWIADQLGVTEKTVRSHLHTLQAMQPFGRKIGRIERKDLKHAESADPRPGWYIEPIFDTAQMRLLADGVVLSRSDSDYLQELIAKVYAFAGQSNQLGALGKISTPRNYNREFLNNIELLNDAIVHERAITFRYCTYDVDGTLVPRRDAAGNVKNYAADPYRLMYRNGKYYLICHMHQYENLSYLHVERFRDLSVNESDHSLMRTLDSFNPKRGAPFDWDKHMGERPYPMDGEAIPIHLRIKNTLEPIYDWFDTAQVTQLDEQTYDVWITSNEKAALWWVLQYADDRIIEILSPRSLRDTLQKDGVYLAGLYAEAAHASTGLPNHDS</sequence>
<feature type="domain" description="WYL" evidence="1">
    <location>
        <begin position="149"/>
        <end position="227"/>
    </location>
</feature>
<dbReference type="RefSeq" id="WP_051917380.1">
    <property type="nucleotide sequence ID" value="NZ_JDUT01000004.1"/>
</dbReference>
<protein>
    <submittedName>
        <fullName evidence="2">Putative transcriptional regulator</fullName>
    </submittedName>
</protein>
<name>A0A087D9Q0_9BIFI</name>
<dbReference type="OrthoDB" id="3235497at2"/>
<evidence type="ECO:0000313" key="2">
    <source>
        <dbReference type="EMBL" id="KFI92250.1"/>
    </source>
</evidence>
<dbReference type="Pfam" id="PF13280">
    <property type="entry name" value="WYL"/>
    <property type="match status" value="1"/>
</dbReference>